<reference evidence="1" key="1">
    <citation type="journal article" date="2023" name="IMA Fungus">
        <title>Comparative genomic study of the Penicillium genus elucidates a diverse pangenome and 15 lateral gene transfer events.</title>
        <authorList>
            <person name="Petersen C."/>
            <person name="Sorensen T."/>
            <person name="Nielsen M.R."/>
            <person name="Sondergaard T.E."/>
            <person name="Sorensen J.L."/>
            <person name="Fitzpatrick D.A."/>
            <person name="Frisvad J.C."/>
            <person name="Nielsen K.L."/>
        </authorList>
    </citation>
    <scope>NUCLEOTIDE SEQUENCE</scope>
    <source>
        <strain evidence="1">IBT 17514</strain>
    </source>
</reference>
<accession>A0AAD6HPY4</accession>
<reference evidence="1" key="2">
    <citation type="submission" date="2023-01" db="EMBL/GenBank/DDBJ databases">
        <authorList>
            <person name="Petersen C."/>
        </authorList>
    </citation>
    <scope>NUCLEOTIDE SEQUENCE</scope>
    <source>
        <strain evidence="1">IBT 17514</strain>
    </source>
</reference>
<proteinExistence type="predicted"/>
<dbReference type="Proteomes" id="UP001215712">
    <property type="component" value="Unassembled WGS sequence"/>
</dbReference>
<evidence type="ECO:0000313" key="1">
    <source>
        <dbReference type="EMBL" id="KAJ5731817.1"/>
    </source>
</evidence>
<evidence type="ECO:0000313" key="2">
    <source>
        <dbReference type="Proteomes" id="UP001215712"/>
    </source>
</evidence>
<sequence>MYLCSSWEVLRRLYILWASLLFSSSQKMRSTDKILLSSVSHDFPLSTVSNDDHLATYNPQENFPDLKSPNRSESFPYVDTNSLGDANGIYQENSVGYTPIFYAYDNLTDNAGALPKGTTDNFTDNFNLNDMSLMSETLSNSFTSVPATAISDIHGASSNDQSVFKIHGPIANTDSGDDVPKQATVKAFERYT</sequence>
<name>A0AAD6HPY4_9EURO</name>
<comment type="caution">
    <text evidence="1">The sequence shown here is derived from an EMBL/GenBank/DDBJ whole genome shotgun (WGS) entry which is preliminary data.</text>
</comment>
<gene>
    <name evidence="1" type="ORF">N7493_003298</name>
</gene>
<keyword evidence="2" id="KW-1185">Reference proteome</keyword>
<organism evidence="1 2">
    <name type="scientific">Penicillium malachiteum</name>
    <dbReference type="NCBI Taxonomy" id="1324776"/>
    <lineage>
        <taxon>Eukaryota</taxon>
        <taxon>Fungi</taxon>
        <taxon>Dikarya</taxon>
        <taxon>Ascomycota</taxon>
        <taxon>Pezizomycotina</taxon>
        <taxon>Eurotiomycetes</taxon>
        <taxon>Eurotiomycetidae</taxon>
        <taxon>Eurotiales</taxon>
        <taxon>Aspergillaceae</taxon>
        <taxon>Penicillium</taxon>
    </lineage>
</organism>
<dbReference type="EMBL" id="JAQJAN010000004">
    <property type="protein sequence ID" value="KAJ5731817.1"/>
    <property type="molecule type" value="Genomic_DNA"/>
</dbReference>
<protein>
    <submittedName>
        <fullName evidence="1">Uncharacterized protein</fullName>
    </submittedName>
</protein>
<dbReference type="AlphaFoldDB" id="A0AAD6HPY4"/>